<accession>A0A1E3RPP7</accession>
<dbReference type="RefSeq" id="WP_069412087.1">
    <property type="nucleotide sequence ID" value="NZ_JACKUL010000036.1"/>
</dbReference>
<feature type="compositionally biased region" description="Pro residues" evidence="1">
    <location>
        <begin position="563"/>
        <end position="573"/>
    </location>
</feature>
<dbReference type="EMBL" id="MIHA01000002">
    <property type="protein sequence ID" value="ODQ91830.1"/>
    <property type="molecule type" value="Genomic_DNA"/>
</dbReference>
<reference evidence="3" key="1">
    <citation type="submission" date="2016-09" db="EMBL/GenBank/DDBJ databases">
        <authorList>
            <person name="Greninger A.L."/>
            <person name="Jerome K.R."/>
            <person name="Mcnair B."/>
            <person name="Wallis C."/>
            <person name="Fang F."/>
        </authorList>
    </citation>
    <scope>NUCLEOTIDE SEQUENCE [LARGE SCALE GENOMIC DNA]</scope>
    <source>
        <strain evidence="3">M6</strain>
    </source>
</reference>
<feature type="region of interest" description="Disordered" evidence="1">
    <location>
        <begin position="282"/>
        <end position="373"/>
    </location>
</feature>
<feature type="compositionally biased region" description="Gly residues" evidence="1">
    <location>
        <begin position="476"/>
        <end position="487"/>
    </location>
</feature>
<gene>
    <name evidence="2" type="ORF">BHQ18_02930</name>
</gene>
<sequence length="573" mass="58376">MSGFGNYLGATLGGSYDESFVTNSYYPSRHVLLEDPSDLGNHELRDLSTDTHDTVPEAYKPNSDLLGEVPGLLSDDSVVTQVGGALSGGNALNWEIKTYKQLRDEKDALNPGALDTLSKAWSDHGETLKTESEDFKKSVRDKITGKWSGASASAAEAATEQVTKTSIYDFTPSSEAISNRLKVLKGAFEHIQDKFPTTSLGDLFKDGDFNRDTLNSGVSSFNSRYHLDSSGRLRNNSDGYVSAQDAIDEMNELERSTEAYNDAVALFNHTYNPAVQAVAEDFPNLPPAPNMEYGKPSGSPGGGGPGAGGGGGFGGGGGGLGGPKSGTPPIGTPNFKTPDLGKTPALAGIDEQGRSPITTPQAVPPGLSQGLKPALDAATKGATSGIDAATKAAQQAAQAAGKGLGKNAVPKMREGALGLGDKPAAGKGGGTGAGGAGLGKGGPGVQQPAARLSSQPTTPASGIRPTVPAASAAGMGAMGGPGMGGAPAAGQRGQDGKEHKPNKALKNRKNGSDIVGDTDAVVPVLGDSAPAEDNEPTPAPPRRRIPQRGTAWQTDPVSGATRPPQPPVPATPD</sequence>
<dbReference type="AlphaFoldDB" id="A0A1E3RPP7"/>
<evidence type="ECO:0000313" key="2">
    <source>
        <dbReference type="EMBL" id="ODQ91830.1"/>
    </source>
</evidence>
<feature type="region of interest" description="Disordered" evidence="1">
    <location>
        <begin position="414"/>
        <end position="573"/>
    </location>
</feature>
<feature type="compositionally biased region" description="Gly residues" evidence="1">
    <location>
        <begin position="426"/>
        <end position="444"/>
    </location>
</feature>
<dbReference type="Proteomes" id="UP000094053">
    <property type="component" value="Unassembled WGS sequence"/>
</dbReference>
<evidence type="ECO:0000313" key="3">
    <source>
        <dbReference type="Proteomes" id="UP000094053"/>
    </source>
</evidence>
<evidence type="ECO:0008006" key="4">
    <source>
        <dbReference type="Google" id="ProtNLM"/>
    </source>
</evidence>
<feature type="compositionally biased region" description="Gly residues" evidence="1">
    <location>
        <begin position="299"/>
        <end position="324"/>
    </location>
</feature>
<dbReference type="OrthoDB" id="4600420at2"/>
<comment type="caution">
    <text evidence="2">The sequence shown here is derived from an EMBL/GenBank/DDBJ whole genome shotgun (WGS) entry which is preliminary data.</text>
</comment>
<evidence type="ECO:0000256" key="1">
    <source>
        <dbReference type="SAM" id="MobiDB-lite"/>
    </source>
</evidence>
<dbReference type="STRING" id="1776.BHQ18_02930"/>
<organism evidence="2 3">
    <name type="scientific">Mycolicibacterium flavescens</name>
    <name type="common">Mycobacterium flavescens</name>
    <dbReference type="NCBI Taxonomy" id="1776"/>
    <lineage>
        <taxon>Bacteria</taxon>
        <taxon>Bacillati</taxon>
        <taxon>Actinomycetota</taxon>
        <taxon>Actinomycetes</taxon>
        <taxon>Mycobacteriales</taxon>
        <taxon>Mycobacteriaceae</taxon>
        <taxon>Mycolicibacterium</taxon>
    </lineage>
</organism>
<feature type="compositionally biased region" description="Low complexity" evidence="1">
    <location>
        <begin position="415"/>
        <end position="425"/>
    </location>
</feature>
<protein>
    <recommendedName>
        <fullName evidence="4">PPE family protein</fullName>
    </recommendedName>
</protein>
<proteinExistence type="predicted"/>
<keyword evidence="3" id="KW-1185">Reference proteome</keyword>
<name>A0A1E3RPP7_MYCFV</name>